<evidence type="ECO:0000313" key="1">
    <source>
        <dbReference type="EMBL" id="DAE11238.1"/>
    </source>
</evidence>
<accession>A0A8S5PVZ7</accession>
<protein>
    <submittedName>
        <fullName evidence="1">Stabilization protein</fullName>
    </submittedName>
</protein>
<name>A0A8S5PVZ7_9CAUD</name>
<reference evidence="1" key="1">
    <citation type="journal article" date="2021" name="Proc. Natl. Acad. Sci. U.S.A.">
        <title>A Catalog of Tens of Thousands of Viruses from Human Metagenomes Reveals Hidden Associations with Chronic Diseases.</title>
        <authorList>
            <person name="Tisza M.J."/>
            <person name="Buck C.B."/>
        </authorList>
    </citation>
    <scope>NUCLEOTIDE SEQUENCE</scope>
    <source>
        <strain evidence="1">CtFbF42</strain>
    </source>
</reference>
<organism evidence="1">
    <name type="scientific">Podoviridae sp. ctFbF42</name>
    <dbReference type="NCBI Taxonomy" id="2825233"/>
    <lineage>
        <taxon>Viruses</taxon>
        <taxon>Duplodnaviria</taxon>
        <taxon>Heunggongvirae</taxon>
        <taxon>Uroviricota</taxon>
        <taxon>Caudoviricetes</taxon>
    </lineage>
</organism>
<dbReference type="EMBL" id="BK015529">
    <property type="protein sequence ID" value="DAE11238.1"/>
    <property type="molecule type" value="Genomic_DNA"/>
</dbReference>
<proteinExistence type="predicted"/>
<sequence length="493" mass="54053">MSSQAKKVLLQFGAWKPDDVLLNGQQAPEARNVIPGKRGYRYLPGVSRLSFPQLPGGRCLAACTLRDVNGDLLTLAASSAGPVYALQGGEWVAKLTTETVSTNRVFANWGPSLYMLYGTSLYKSTVSGGFGDFSAVSNAPTAQCMAIVKEFLVLGNLTGNRQRIQWSAMDDPDTWPEPGTDDAAAKQSDYQHFPEGGRVMAVMGAVGQTDGIVFLERAVQRMTYVGPPYIFNFKQIDAVRGLLAPKSPVNFGVGCIYLSDDGWYITDGTSTKALGIERINEWFFSQVEHTRISEITGWHDPVNRICIWAFPSKVAKTGILDWVLIYSYDLDKWSYGVLSVQTLFGDYARGETLDDLDKYGTLETLPFGSLDVPAFMTGRSLMGCFDSEGYMGVLNGKPLEAVIETQEIGGDRMMVHGLRPLVDRGDAKALPIYRTRQQEQPKYGPLRSQSRDGVCYQHISTNYLSARVVIPGGGTAWRDAHGVEALIEPEGGM</sequence>